<sequence length="44" mass="5170">MDILFFGKSQQKSIQFFLVELHACQLKQTAKYISFQLSFTVIQN</sequence>
<gene>
    <name evidence="1" type="ORF">AQPE_2964</name>
</gene>
<accession>A0A5K7SBG2</accession>
<evidence type="ECO:0000313" key="2">
    <source>
        <dbReference type="Proteomes" id="UP001193389"/>
    </source>
</evidence>
<proteinExistence type="predicted"/>
<dbReference type="Proteomes" id="UP001193389">
    <property type="component" value="Chromosome"/>
</dbReference>
<name>A0A5K7SBG2_9BACT</name>
<dbReference type="AlphaFoldDB" id="A0A5K7SBG2"/>
<dbReference type="KEGG" id="anf:AQPE_2964"/>
<reference evidence="1" key="1">
    <citation type="journal article" date="2020" name="Int. J. Syst. Evol. Microbiol.">
        <title>Aquipluma nitroreducens gen. nov. sp. nov., a novel facultatively anaerobic bacterium isolated from a freshwater lake.</title>
        <authorList>
            <person name="Watanabe M."/>
            <person name="Kojima H."/>
            <person name="Fukui M."/>
        </authorList>
    </citation>
    <scope>NUCLEOTIDE SEQUENCE</scope>
    <source>
        <strain evidence="1">MeG22</strain>
    </source>
</reference>
<keyword evidence="2" id="KW-1185">Reference proteome</keyword>
<evidence type="ECO:0000313" key="1">
    <source>
        <dbReference type="EMBL" id="BBE18796.1"/>
    </source>
</evidence>
<protein>
    <submittedName>
        <fullName evidence="1">Uncharacterized protein</fullName>
    </submittedName>
</protein>
<dbReference type="EMBL" id="AP018694">
    <property type="protein sequence ID" value="BBE18796.1"/>
    <property type="molecule type" value="Genomic_DNA"/>
</dbReference>
<organism evidence="1 2">
    <name type="scientific">Aquipluma nitroreducens</name>
    <dbReference type="NCBI Taxonomy" id="2010828"/>
    <lineage>
        <taxon>Bacteria</taxon>
        <taxon>Pseudomonadati</taxon>
        <taxon>Bacteroidota</taxon>
        <taxon>Bacteroidia</taxon>
        <taxon>Marinilabiliales</taxon>
        <taxon>Prolixibacteraceae</taxon>
        <taxon>Aquipluma</taxon>
    </lineage>
</organism>